<dbReference type="AlphaFoldDB" id="A0A921FNS9"/>
<feature type="domain" description="HTH marR-type" evidence="1">
    <location>
        <begin position="1"/>
        <end position="84"/>
    </location>
</feature>
<gene>
    <name evidence="2" type="ORF">K8V32_11030</name>
</gene>
<comment type="caution">
    <text evidence="2">The sequence shown here is derived from an EMBL/GenBank/DDBJ whole genome shotgun (WGS) entry which is preliminary data.</text>
</comment>
<evidence type="ECO:0000259" key="1">
    <source>
        <dbReference type="PROSITE" id="PS50995"/>
    </source>
</evidence>
<name>A0A921FNS9_9MICC</name>
<reference evidence="2" key="1">
    <citation type="journal article" date="2021" name="PeerJ">
        <title>Extensive microbial diversity within the chicken gut microbiome revealed by metagenomics and culture.</title>
        <authorList>
            <person name="Gilroy R."/>
            <person name="Ravi A."/>
            <person name="Getino M."/>
            <person name="Pursley I."/>
            <person name="Horton D.L."/>
            <person name="Alikhan N.F."/>
            <person name="Baker D."/>
            <person name="Gharbi K."/>
            <person name="Hall N."/>
            <person name="Watson M."/>
            <person name="Adriaenssens E.M."/>
            <person name="Foster-Nyarko E."/>
            <person name="Jarju S."/>
            <person name="Secka A."/>
            <person name="Antonio M."/>
            <person name="Oren A."/>
            <person name="Chaudhuri R.R."/>
            <person name="La Ragione R."/>
            <person name="Hildebrand F."/>
            <person name="Pallen M.J."/>
        </authorList>
    </citation>
    <scope>NUCLEOTIDE SEQUENCE</scope>
    <source>
        <strain evidence="2">ChiHjej13B12-14962</strain>
    </source>
</reference>
<dbReference type="RefSeq" id="WP_303907211.1">
    <property type="nucleotide sequence ID" value="NZ_DYXC01000125.1"/>
</dbReference>
<reference evidence="2" key="2">
    <citation type="submission" date="2021-09" db="EMBL/GenBank/DDBJ databases">
        <authorList>
            <person name="Gilroy R."/>
        </authorList>
    </citation>
    <scope>NUCLEOTIDE SEQUENCE</scope>
    <source>
        <strain evidence="2">ChiHjej13B12-14962</strain>
    </source>
</reference>
<sequence>MAQLLDVCLATMSGIVERLENQHMVKRVPDPHDQRVRRVLATSLGRGTIRKLMSSHQELEYAQLDKLAVADLAALVQGVRAVAKVMQRSQ</sequence>
<dbReference type="InterPro" id="IPR000835">
    <property type="entry name" value="HTH_MarR-typ"/>
</dbReference>
<dbReference type="Gene3D" id="1.10.10.10">
    <property type="entry name" value="Winged helix-like DNA-binding domain superfamily/Winged helix DNA-binding domain"/>
    <property type="match status" value="1"/>
</dbReference>
<dbReference type="Proteomes" id="UP000703315">
    <property type="component" value="Unassembled WGS sequence"/>
</dbReference>
<dbReference type="InterPro" id="IPR036390">
    <property type="entry name" value="WH_DNA-bd_sf"/>
</dbReference>
<dbReference type="InterPro" id="IPR036388">
    <property type="entry name" value="WH-like_DNA-bd_sf"/>
</dbReference>
<evidence type="ECO:0000313" key="2">
    <source>
        <dbReference type="EMBL" id="HJF15313.1"/>
    </source>
</evidence>
<dbReference type="EMBL" id="DYXC01000125">
    <property type="protein sequence ID" value="HJF15313.1"/>
    <property type="molecule type" value="Genomic_DNA"/>
</dbReference>
<protein>
    <submittedName>
        <fullName evidence="2">MarR family winged helix-turn-helix transcriptional regulator</fullName>
    </submittedName>
</protein>
<proteinExistence type="predicted"/>
<dbReference type="SUPFAM" id="SSF46785">
    <property type="entry name" value="Winged helix' DNA-binding domain"/>
    <property type="match status" value="1"/>
</dbReference>
<dbReference type="GO" id="GO:0003700">
    <property type="term" value="F:DNA-binding transcription factor activity"/>
    <property type="evidence" value="ECO:0007669"/>
    <property type="project" value="InterPro"/>
</dbReference>
<organism evidence="2 3">
    <name type="scientific">Enteractinococcus helveticum</name>
    <dbReference type="NCBI Taxonomy" id="1837282"/>
    <lineage>
        <taxon>Bacteria</taxon>
        <taxon>Bacillati</taxon>
        <taxon>Actinomycetota</taxon>
        <taxon>Actinomycetes</taxon>
        <taxon>Micrococcales</taxon>
        <taxon>Micrococcaceae</taxon>
    </lineage>
</organism>
<evidence type="ECO:0000313" key="3">
    <source>
        <dbReference type="Proteomes" id="UP000703315"/>
    </source>
</evidence>
<accession>A0A921FNS9</accession>
<dbReference type="PROSITE" id="PS50995">
    <property type="entry name" value="HTH_MARR_2"/>
    <property type="match status" value="1"/>
</dbReference>